<feature type="domain" description="HipA N-terminal subdomain 1" evidence="1">
    <location>
        <begin position="15"/>
        <end position="94"/>
    </location>
</feature>
<evidence type="ECO:0000259" key="1">
    <source>
        <dbReference type="Pfam" id="PF13657"/>
    </source>
</evidence>
<keyword evidence="3" id="KW-1185">Reference proteome</keyword>
<dbReference type="RefSeq" id="WP_053323857.1">
    <property type="nucleotide sequence ID" value="NZ_LHUQ01000028.1"/>
</dbReference>
<dbReference type="OrthoDB" id="9805913at2"/>
<sequence length="120" mass="12828">MPDFSAHVVLCDSLTPVGQLRFTQAGPRQFSTFTYDPAWVKNSRAFAIQPTFPLGSGPFHAAGQPGNVCDALAGVFADAAPDSWGRRLLERAYGNGLSGAMARHYEAAFINDQIGIALTI</sequence>
<comment type="caution">
    <text evidence="2">The sequence shown here is derived from an EMBL/GenBank/DDBJ whole genome shotgun (WGS) entry which is preliminary data.</text>
</comment>
<proteinExistence type="predicted"/>
<reference evidence="2" key="1">
    <citation type="submission" date="2015-08" db="EMBL/GenBank/DDBJ databases">
        <title>Draft genome sequence of Komagataeibacter europaeus CECT 8546 a cellulose producer strain from vinegar produced by the traditional method.</title>
        <authorList>
            <person name="Poehlein A."/>
            <person name="Valera M.J."/>
            <person name="Haack F.S."/>
            <person name="Mas A."/>
            <person name="Daniel R."/>
            <person name="Streit W.R."/>
            <person name="Mateo E."/>
        </authorList>
    </citation>
    <scope>NUCLEOTIDE SEQUENCE [LARGE SCALE GENOMIC DNA]</scope>
    <source>
        <strain evidence="2">CECT 8546</strain>
    </source>
</reference>
<accession>A0A0M0EDX8</accession>
<dbReference type="Proteomes" id="UP000037566">
    <property type="component" value="Unassembled WGS sequence"/>
</dbReference>
<dbReference type="PATRIC" id="fig|33995.3.peg.3349"/>
<dbReference type="Pfam" id="PF13657">
    <property type="entry name" value="Couple_hipA"/>
    <property type="match status" value="1"/>
</dbReference>
<dbReference type="InterPro" id="IPR017508">
    <property type="entry name" value="HipA_N1"/>
</dbReference>
<dbReference type="AlphaFoldDB" id="A0A0M0EDX8"/>
<evidence type="ECO:0000313" key="3">
    <source>
        <dbReference type="Proteomes" id="UP000037566"/>
    </source>
</evidence>
<evidence type="ECO:0000313" key="2">
    <source>
        <dbReference type="EMBL" id="KON63479.1"/>
    </source>
</evidence>
<name>A0A0M0EDX8_KOMEU</name>
<gene>
    <name evidence="2" type="ORF">KOEU_30190</name>
</gene>
<protein>
    <recommendedName>
        <fullName evidence="1">HipA N-terminal subdomain 1 domain-containing protein</fullName>
    </recommendedName>
</protein>
<dbReference type="EMBL" id="LHUQ01000028">
    <property type="protein sequence ID" value="KON63479.1"/>
    <property type="molecule type" value="Genomic_DNA"/>
</dbReference>
<dbReference type="STRING" id="33995.KOEU_30190"/>
<organism evidence="2 3">
    <name type="scientific">Komagataeibacter europaeus</name>
    <name type="common">Gluconacetobacter europaeus</name>
    <dbReference type="NCBI Taxonomy" id="33995"/>
    <lineage>
        <taxon>Bacteria</taxon>
        <taxon>Pseudomonadati</taxon>
        <taxon>Pseudomonadota</taxon>
        <taxon>Alphaproteobacteria</taxon>
        <taxon>Acetobacterales</taxon>
        <taxon>Acetobacteraceae</taxon>
        <taxon>Komagataeibacter</taxon>
    </lineage>
</organism>